<feature type="domain" description="Secretion system C-terminal sorting" evidence="1">
    <location>
        <begin position="221"/>
        <end position="312"/>
    </location>
</feature>
<name>A0A1G6X4A6_9BACT</name>
<dbReference type="NCBIfam" id="TIGR04183">
    <property type="entry name" value="Por_Secre_tail"/>
    <property type="match status" value="1"/>
</dbReference>
<proteinExistence type="predicted"/>
<dbReference type="Pfam" id="PF18962">
    <property type="entry name" value="Por_Secre_tail"/>
    <property type="match status" value="1"/>
</dbReference>
<evidence type="ECO:0000259" key="1">
    <source>
        <dbReference type="Pfam" id="PF18962"/>
    </source>
</evidence>
<dbReference type="Pfam" id="PF19408">
    <property type="entry name" value="PKD_6"/>
    <property type="match status" value="1"/>
</dbReference>
<reference evidence="4" key="1">
    <citation type="submission" date="2016-10" db="EMBL/GenBank/DDBJ databases">
        <authorList>
            <person name="Varghese N."/>
            <person name="Submissions S."/>
        </authorList>
    </citation>
    <scope>NUCLEOTIDE SEQUENCE [LARGE SCALE GENOMIC DNA]</scope>
    <source>
        <strain evidence="4">DSM 23095</strain>
    </source>
</reference>
<gene>
    <name evidence="3" type="ORF">SAMN04488104_105027</name>
</gene>
<evidence type="ECO:0000313" key="4">
    <source>
        <dbReference type="Proteomes" id="UP000199060"/>
    </source>
</evidence>
<organism evidence="3 4">
    <name type="scientific">Algoriphagus faecimaris</name>
    <dbReference type="NCBI Taxonomy" id="686796"/>
    <lineage>
        <taxon>Bacteria</taxon>
        <taxon>Pseudomonadati</taxon>
        <taxon>Bacteroidota</taxon>
        <taxon>Cytophagia</taxon>
        <taxon>Cytophagales</taxon>
        <taxon>Cyclobacteriaceae</taxon>
        <taxon>Algoriphagus</taxon>
    </lineage>
</organism>
<dbReference type="InterPro" id="IPR045829">
    <property type="entry name" value="PKD_6"/>
</dbReference>
<accession>A0A1G6X4A6</accession>
<dbReference type="STRING" id="686796.SAMN04488104_105027"/>
<dbReference type="EMBL" id="FNAC01000050">
    <property type="protein sequence ID" value="SDD72237.1"/>
    <property type="molecule type" value="Genomic_DNA"/>
</dbReference>
<protein>
    <submittedName>
        <fullName evidence="3">Por secretion system C-terminal sorting domain-containing protein</fullName>
    </submittedName>
</protein>
<dbReference type="OrthoDB" id="2582440at2"/>
<evidence type="ECO:0000259" key="2">
    <source>
        <dbReference type="Pfam" id="PF19408"/>
    </source>
</evidence>
<dbReference type="RefSeq" id="WP_139162811.1">
    <property type="nucleotide sequence ID" value="NZ_FNAC01000050.1"/>
</dbReference>
<evidence type="ECO:0000313" key="3">
    <source>
        <dbReference type="EMBL" id="SDD72237.1"/>
    </source>
</evidence>
<dbReference type="InterPro" id="IPR026444">
    <property type="entry name" value="Secre_tail"/>
</dbReference>
<keyword evidence="4" id="KW-1185">Reference proteome</keyword>
<dbReference type="AlphaFoldDB" id="A0A1G6X4A6"/>
<dbReference type="Proteomes" id="UP000199060">
    <property type="component" value="Unassembled WGS sequence"/>
</dbReference>
<feature type="domain" description="PKD-like" evidence="2">
    <location>
        <begin position="127"/>
        <end position="206"/>
    </location>
</feature>
<sequence>MTTSRVPIPSPISGPAMCSPGQSYTYTTSPTLASIFPPPPSSPPTEGGYCYYHYPYEWTAPAGWSINGGGNTAFTNETVSIVAPAGTPQGSYNISVQGSISKPGGGFWYSTKRNFSVQIGSFSQYQVSVSGPGMVCNGNSYTYTANVPTGHQNGYSYNWTYPSGWTVQNTSNNTITFYLPSYNNSYGPVRVSVNNGCGATHLTGITVQPCSYTMSSGDFKIYPNPSSGDLFVEYDVEKNQLGEPLDGESQTQKNKPAIIIFKVDIFDRTEKLVGTGKSAENKVYLDTKGLQPGTYFLHIYSGDHVLREQIIIEN</sequence>